<evidence type="ECO:0000256" key="1">
    <source>
        <dbReference type="SAM" id="MobiDB-lite"/>
    </source>
</evidence>
<proteinExistence type="predicted"/>
<keyword evidence="3" id="KW-1185">Reference proteome</keyword>
<reference evidence="2 3" key="1">
    <citation type="submission" date="2016-07" db="EMBL/GenBank/DDBJ databases">
        <title>Pervasive Adenine N6-methylation of Active Genes in Fungi.</title>
        <authorList>
            <consortium name="DOE Joint Genome Institute"/>
            <person name="Mondo S.J."/>
            <person name="Dannebaum R.O."/>
            <person name="Kuo R.C."/>
            <person name="Labutti K."/>
            <person name="Haridas S."/>
            <person name="Kuo A."/>
            <person name="Salamov A."/>
            <person name="Ahrendt S.R."/>
            <person name="Lipzen A."/>
            <person name="Sullivan W."/>
            <person name="Andreopoulos W.B."/>
            <person name="Clum A."/>
            <person name="Lindquist E."/>
            <person name="Daum C."/>
            <person name="Ramamoorthy G.K."/>
            <person name="Gryganskyi A."/>
            <person name="Culley D."/>
            <person name="Magnuson J.K."/>
            <person name="James T.Y."/>
            <person name="O'Malley M.A."/>
            <person name="Stajich J.E."/>
            <person name="Spatafora J.W."/>
            <person name="Visel A."/>
            <person name="Grigoriev I.V."/>
        </authorList>
    </citation>
    <scope>NUCLEOTIDE SEQUENCE [LARGE SCALE GENOMIC DNA]</scope>
    <source>
        <strain evidence="2 3">62-1032</strain>
    </source>
</reference>
<evidence type="ECO:0000313" key="3">
    <source>
        <dbReference type="Proteomes" id="UP000193467"/>
    </source>
</evidence>
<comment type="caution">
    <text evidence="2">The sequence shown here is derived from an EMBL/GenBank/DDBJ whole genome shotgun (WGS) entry which is preliminary data.</text>
</comment>
<evidence type="ECO:0000313" key="2">
    <source>
        <dbReference type="EMBL" id="ORY54755.1"/>
    </source>
</evidence>
<dbReference type="InParanoid" id="A0A1Y2D7Z0"/>
<dbReference type="Proteomes" id="UP000193467">
    <property type="component" value="Unassembled WGS sequence"/>
</dbReference>
<accession>A0A1Y2D7Z0</accession>
<feature type="compositionally biased region" description="Acidic residues" evidence="1">
    <location>
        <begin position="164"/>
        <end position="174"/>
    </location>
</feature>
<feature type="region of interest" description="Disordered" evidence="1">
    <location>
        <begin position="163"/>
        <end position="191"/>
    </location>
</feature>
<feature type="region of interest" description="Disordered" evidence="1">
    <location>
        <begin position="97"/>
        <end position="129"/>
    </location>
</feature>
<feature type="region of interest" description="Disordered" evidence="1">
    <location>
        <begin position="1"/>
        <end position="25"/>
    </location>
</feature>
<name>A0A1Y2D7Z0_9BASI</name>
<gene>
    <name evidence="2" type="ORF">BCR35DRAFT_335726</name>
</gene>
<protein>
    <submittedName>
        <fullName evidence="2">Uncharacterized protein</fullName>
    </submittedName>
</protein>
<sequence length="208" mass="22805">MLNVTTTTTTTATSTTVSDKTVTDSFTETSTKTIDLTTHDDLPTLQDVTESTEEQDLHPPESVAPLQVMDLSSPLPSRFPWTITELQLTLNATATPPKRLTASPYRSCTPDGSPPSQRPFAPDFSPSVSSPLASSCSSTLATPWTPTSRSLCKRTCVNYSDLYGEPEDTEEQEWERERLPTRTRVATPIPEGLGALVQAELRSRSERE</sequence>
<dbReference type="EMBL" id="MCGR01000095">
    <property type="protein sequence ID" value="ORY54755.1"/>
    <property type="molecule type" value="Genomic_DNA"/>
</dbReference>
<organism evidence="2 3">
    <name type="scientific">Leucosporidium creatinivorum</name>
    <dbReference type="NCBI Taxonomy" id="106004"/>
    <lineage>
        <taxon>Eukaryota</taxon>
        <taxon>Fungi</taxon>
        <taxon>Dikarya</taxon>
        <taxon>Basidiomycota</taxon>
        <taxon>Pucciniomycotina</taxon>
        <taxon>Microbotryomycetes</taxon>
        <taxon>Leucosporidiales</taxon>
        <taxon>Leucosporidium</taxon>
    </lineage>
</organism>
<dbReference type="AlphaFoldDB" id="A0A1Y2D7Z0"/>